<dbReference type="PROSITE" id="PS00041">
    <property type="entry name" value="HTH_ARAC_FAMILY_1"/>
    <property type="match status" value="1"/>
</dbReference>
<dbReference type="InterPro" id="IPR011051">
    <property type="entry name" value="RmlC_Cupin_sf"/>
</dbReference>
<feature type="domain" description="HTH araC/xylS-type" evidence="4">
    <location>
        <begin position="170"/>
        <end position="268"/>
    </location>
</feature>
<dbReference type="PANTHER" id="PTHR43280:SF29">
    <property type="entry name" value="ARAC-FAMILY TRANSCRIPTIONAL REGULATOR"/>
    <property type="match status" value="1"/>
</dbReference>
<dbReference type="SMART" id="SM00342">
    <property type="entry name" value="HTH_ARAC"/>
    <property type="match status" value="1"/>
</dbReference>
<dbReference type="SUPFAM" id="SSF51182">
    <property type="entry name" value="RmlC-like cupins"/>
    <property type="match status" value="1"/>
</dbReference>
<dbReference type="EMBL" id="AYSO01000013">
    <property type="protein sequence ID" value="KIE47928.1"/>
    <property type="molecule type" value="Genomic_DNA"/>
</dbReference>
<dbReference type="PRINTS" id="PR00032">
    <property type="entry name" value="HTHARAC"/>
</dbReference>
<keyword evidence="6" id="KW-1185">Reference proteome</keyword>
<dbReference type="Pfam" id="PF12833">
    <property type="entry name" value="HTH_18"/>
    <property type="match status" value="1"/>
</dbReference>
<evidence type="ECO:0000259" key="4">
    <source>
        <dbReference type="PROSITE" id="PS01124"/>
    </source>
</evidence>
<evidence type="ECO:0000256" key="2">
    <source>
        <dbReference type="ARBA" id="ARBA00023125"/>
    </source>
</evidence>
<gene>
    <name evidence="5" type="ORF">U732_3708</name>
</gene>
<accession>A0A0C1U852</accession>
<dbReference type="InterPro" id="IPR009057">
    <property type="entry name" value="Homeodomain-like_sf"/>
</dbReference>
<dbReference type="Gene3D" id="2.60.120.10">
    <property type="entry name" value="Jelly Rolls"/>
    <property type="match status" value="1"/>
</dbReference>
<dbReference type="GO" id="GO:0043565">
    <property type="term" value="F:sequence-specific DNA binding"/>
    <property type="evidence" value="ECO:0007669"/>
    <property type="project" value="InterPro"/>
</dbReference>
<dbReference type="SUPFAM" id="SSF46689">
    <property type="entry name" value="Homeodomain-like"/>
    <property type="match status" value="2"/>
</dbReference>
<keyword evidence="2" id="KW-0238">DNA-binding</keyword>
<dbReference type="RefSeq" id="WP_039630968.1">
    <property type="nucleotide sequence ID" value="NZ_AYSO01000013.1"/>
</dbReference>
<dbReference type="PROSITE" id="PS01124">
    <property type="entry name" value="HTH_ARAC_FAMILY_2"/>
    <property type="match status" value="1"/>
</dbReference>
<evidence type="ECO:0000313" key="5">
    <source>
        <dbReference type="EMBL" id="KIE47928.1"/>
    </source>
</evidence>
<evidence type="ECO:0000313" key="6">
    <source>
        <dbReference type="Proteomes" id="UP000031366"/>
    </source>
</evidence>
<protein>
    <submittedName>
        <fullName evidence="5">Helix-turn-helix domain protein</fullName>
    </submittedName>
</protein>
<name>A0A0C1U852_9CLOT</name>
<dbReference type="STRING" id="29341.RSJ17_17425"/>
<keyword evidence="1" id="KW-0805">Transcription regulation</keyword>
<keyword evidence="3" id="KW-0804">Transcription</keyword>
<dbReference type="InterPro" id="IPR014710">
    <property type="entry name" value="RmlC-like_jellyroll"/>
</dbReference>
<dbReference type="InterPro" id="IPR018060">
    <property type="entry name" value="HTH_AraC"/>
</dbReference>
<proteinExistence type="predicted"/>
<dbReference type="Proteomes" id="UP000031366">
    <property type="component" value="Unassembled WGS sequence"/>
</dbReference>
<reference evidence="5 6" key="1">
    <citation type="journal article" date="2015" name="Infect. Genet. Evol.">
        <title>Genomic sequences of six botulinum neurotoxin-producing strains representing three clostridial species illustrate the mobility and diversity of botulinum neurotoxin genes.</title>
        <authorList>
            <person name="Smith T.J."/>
            <person name="Hill K.K."/>
            <person name="Xie G."/>
            <person name="Foley B.T."/>
            <person name="Williamson C.H."/>
            <person name="Foster J.T."/>
            <person name="Johnson S.L."/>
            <person name="Chertkov O."/>
            <person name="Teshima H."/>
            <person name="Gibbons H.S."/>
            <person name="Johnsky L.A."/>
            <person name="Karavis M.A."/>
            <person name="Smith L.A."/>
        </authorList>
    </citation>
    <scope>NUCLEOTIDE SEQUENCE [LARGE SCALE GENOMIC DNA]</scope>
    <source>
        <strain evidence="5 6">CDC 2741</strain>
    </source>
</reference>
<organism evidence="5 6">
    <name type="scientific">Clostridium argentinense CDC 2741</name>
    <dbReference type="NCBI Taxonomy" id="1418104"/>
    <lineage>
        <taxon>Bacteria</taxon>
        <taxon>Bacillati</taxon>
        <taxon>Bacillota</taxon>
        <taxon>Clostridia</taxon>
        <taxon>Eubacteriales</taxon>
        <taxon>Clostridiaceae</taxon>
        <taxon>Clostridium</taxon>
    </lineage>
</organism>
<dbReference type="Gene3D" id="1.10.10.60">
    <property type="entry name" value="Homeodomain-like"/>
    <property type="match status" value="2"/>
</dbReference>
<dbReference type="InterPro" id="IPR018062">
    <property type="entry name" value="HTH_AraC-typ_CS"/>
</dbReference>
<evidence type="ECO:0000256" key="1">
    <source>
        <dbReference type="ARBA" id="ARBA00023015"/>
    </source>
</evidence>
<dbReference type="InterPro" id="IPR020449">
    <property type="entry name" value="Tscrpt_reg_AraC-type_HTH"/>
</dbReference>
<dbReference type="AlphaFoldDB" id="A0A0C1U852"/>
<comment type="caution">
    <text evidence="5">The sequence shown here is derived from an EMBL/GenBank/DDBJ whole genome shotgun (WGS) entry which is preliminary data.</text>
</comment>
<dbReference type="GO" id="GO:0003700">
    <property type="term" value="F:DNA-binding transcription factor activity"/>
    <property type="evidence" value="ECO:0007669"/>
    <property type="project" value="InterPro"/>
</dbReference>
<sequence>MKMDINKLAEYLTNVSINIEGIYRFTHKPGKTWPKYTEPFAGFIFPLSGRLEFIFNGESYIFEPGKVIHGGARMDLLEGKIETEEWEYLLVLYDVKASDNEDTSISSSHFELEIGNSQRLYDLLERLWKVSFQSGGIPAFQTKVLFYNVIEEVFTCVRNQDKDSSKELFKSVSKYIHEHYNDELTILNLAKQNNVNRNRLFYVFKKYAGIGPGEYIVRYRLNRAREILMVENLLIQEISEVVGFNDSFYFSRAFKKQFGFSPTEYRKKLINNPV</sequence>
<evidence type="ECO:0000256" key="3">
    <source>
        <dbReference type="ARBA" id="ARBA00023163"/>
    </source>
</evidence>
<dbReference type="PANTHER" id="PTHR43280">
    <property type="entry name" value="ARAC-FAMILY TRANSCRIPTIONAL REGULATOR"/>
    <property type="match status" value="1"/>
</dbReference>